<evidence type="ECO:0000256" key="1">
    <source>
        <dbReference type="SAM" id="MobiDB-lite"/>
    </source>
</evidence>
<gene>
    <name evidence="2" type="ORF">L8U60_08640</name>
</gene>
<evidence type="ECO:0000313" key="3">
    <source>
        <dbReference type="Proteomes" id="UP001146468"/>
    </source>
</evidence>
<organism evidence="2 3">
    <name type="scientific">Corynebacterium meitnerae</name>
    <dbReference type="NCBI Taxonomy" id="2913498"/>
    <lineage>
        <taxon>Bacteria</taxon>
        <taxon>Bacillati</taxon>
        <taxon>Actinomycetota</taxon>
        <taxon>Actinomycetes</taxon>
        <taxon>Mycobacteriales</taxon>
        <taxon>Corynebacteriaceae</taxon>
        <taxon>Corynebacterium</taxon>
    </lineage>
</organism>
<name>A0A9X3LUN9_9CORY</name>
<dbReference type="EMBL" id="JAKMUS010000014">
    <property type="protein sequence ID" value="MCZ9294551.1"/>
    <property type="molecule type" value="Genomic_DNA"/>
</dbReference>
<evidence type="ECO:0000313" key="2">
    <source>
        <dbReference type="EMBL" id="MCZ9294551.1"/>
    </source>
</evidence>
<dbReference type="RefSeq" id="WP_269965972.1">
    <property type="nucleotide sequence ID" value="NZ_JAKMUS010000014.1"/>
</dbReference>
<sequence>MNVKDIIWHLENFINTNKGWNGFLGGLTEFFAQWKDYLKWVQEKPGQGDGGFAKGAGTLKDLFAGSSSKPAPEQPAN</sequence>
<keyword evidence="3" id="KW-1185">Reference proteome</keyword>
<accession>A0A9X3LUN9</accession>
<proteinExistence type="predicted"/>
<dbReference type="Proteomes" id="UP001146468">
    <property type="component" value="Unassembled WGS sequence"/>
</dbReference>
<protein>
    <submittedName>
        <fullName evidence="2">Uncharacterized protein</fullName>
    </submittedName>
</protein>
<reference evidence="2" key="1">
    <citation type="submission" date="2022-02" db="EMBL/GenBank/DDBJ databases">
        <title>Corynebacterium sp. from urogenital microbiome.</title>
        <authorList>
            <person name="Cappelli E.A."/>
            <person name="Ribeiro T.G."/>
            <person name="Peixe L."/>
        </authorList>
    </citation>
    <scope>NUCLEOTIDE SEQUENCE</scope>
    <source>
        <strain evidence="2">C8Ua_172</strain>
    </source>
</reference>
<feature type="region of interest" description="Disordered" evidence="1">
    <location>
        <begin position="49"/>
        <end position="77"/>
    </location>
</feature>
<comment type="caution">
    <text evidence="2">The sequence shown here is derived from an EMBL/GenBank/DDBJ whole genome shotgun (WGS) entry which is preliminary data.</text>
</comment>
<dbReference type="AlphaFoldDB" id="A0A9X3LUN9"/>